<dbReference type="EMBL" id="JACOMF010000002">
    <property type="protein sequence ID" value="MBC4014278.1"/>
    <property type="molecule type" value="Genomic_DNA"/>
</dbReference>
<sequence>MLRGVSADGQHRCGVGEGFGQYRPGDDAALMPLIDLAKGACGFHAADPVQMQAAARQAHVAEAALG</sequence>
<protein>
    <submittedName>
        <fullName evidence="1">LamB/YcsF family protein</fullName>
    </submittedName>
</protein>
<dbReference type="GO" id="GO:0005975">
    <property type="term" value="P:carbohydrate metabolic process"/>
    <property type="evidence" value="ECO:0007669"/>
    <property type="project" value="InterPro"/>
</dbReference>
<comment type="caution">
    <text evidence="1">The sequence shown here is derived from an EMBL/GenBank/DDBJ whole genome shotgun (WGS) entry which is preliminary data.</text>
</comment>
<dbReference type="Gene3D" id="3.20.20.370">
    <property type="entry name" value="Glycoside hydrolase/deacetylase"/>
    <property type="match status" value="1"/>
</dbReference>
<dbReference type="PANTHER" id="PTHR30292:SF0">
    <property type="entry name" value="5-OXOPROLINASE SUBUNIT A"/>
    <property type="match status" value="1"/>
</dbReference>
<dbReference type="InterPro" id="IPR005501">
    <property type="entry name" value="LamB/YcsF/PxpA-like"/>
</dbReference>
<evidence type="ECO:0000313" key="2">
    <source>
        <dbReference type="Proteomes" id="UP000600101"/>
    </source>
</evidence>
<dbReference type="Pfam" id="PF03746">
    <property type="entry name" value="LamB_YcsF"/>
    <property type="match status" value="1"/>
</dbReference>
<dbReference type="Proteomes" id="UP000600101">
    <property type="component" value="Unassembled WGS sequence"/>
</dbReference>
<organism evidence="1 2">
    <name type="scientific">Siccirubricoccus deserti</name>
    <dbReference type="NCBI Taxonomy" id="2013562"/>
    <lineage>
        <taxon>Bacteria</taxon>
        <taxon>Pseudomonadati</taxon>
        <taxon>Pseudomonadota</taxon>
        <taxon>Alphaproteobacteria</taxon>
        <taxon>Acetobacterales</taxon>
        <taxon>Roseomonadaceae</taxon>
        <taxon>Siccirubricoccus</taxon>
    </lineage>
</organism>
<gene>
    <name evidence="1" type="ORF">H7965_02995</name>
</gene>
<evidence type="ECO:0000313" key="1">
    <source>
        <dbReference type="EMBL" id="MBC4014278.1"/>
    </source>
</evidence>
<keyword evidence="2" id="KW-1185">Reference proteome</keyword>
<name>A0A9X0UCE0_9PROT</name>
<reference evidence="1" key="1">
    <citation type="submission" date="2020-08" db="EMBL/GenBank/DDBJ databases">
        <authorList>
            <person name="Hu Y."/>
            <person name="Nguyen S.V."/>
            <person name="Li F."/>
            <person name="Fanning S."/>
        </authorList>
    </citation>
    <scope>NUCLEOTIDE SEQUENCE</scope>
    <source>
        <strain evidence="1">SYSU D8009</strain>
    </source>
</reference>
<proteinExistence type="predicted"/>
<accession>A0A9X0UCE0</accession>
<dbReference type="PANTHER" id="PTHR30292">
    <property type="entry name" value="UNCHARACTERIZED PROTEIN YBGL-RELATED"/>
    <property type="match status" value="1"/>
</dbReference>
<dbReference type="InterPro" id="IPR011330">
    <property type="entry name" value="Glyco_hydro/deAcase_b/a-brl"/>
</dbReference>
<dbReference type="SUPFAM" id="SSF88713">
    <property type="entry name" value="Glycoside hydrolase/deacetylase"/>
    <property type="match status" value="1"/>
</dbReference>
<dbReference type="AlphaFoldDB" id="A0A9X0UCE0"/>